<dbReference type="Gene3D" id="3.40.630.10">
    <property type="entry name" value="Zn peptidases"/>
    <property type="match status" value="1"/>
</dbReference>
<accession>A0A8J6NGF6</accession>
<dbReference type="InterPro" id="IPR053138">
    <property type="entry name" value="N-alpha-Ac-DABA_deacetylase"/>
</dbReference>
<dbReference type="GO" id="GO:0016811">
    <property type="term" value="F:hydrolase activity, acting on carbon-nitrogen (but not peptide) bonds, in linear amides"/>
    <property type="evidence" value="ECO:0007669"/>
    <property type="project" value="InterPro"/>
</dbReference>
<dbReference type="CDD" id="cd06251">
    <property type="entry name" value="M14_ASTE_ASPA-like"/>
    <property type="match status" value="1"/>
</dbReference>
<keyword evidence="2" id="KW-0479">Metal-binding</keyword>
<feature type="domain" description="Succinylglutamate desuccinylase/Aspartoacylase catalytic" evidence="5">
    <location>
        <begin position="14"/>
        <end position="192"/>
    </location>
</feature>
<dbReference type="Proteomes" id="UP000614424">
    <property type="component" value="Unassembled WGS sequence"/>
</dbReference>
<dbReference type="SUPFAM" id="SSF53187">
    <property type="entry name" value="Zn-dependent exopeptidases"/>
    <property type="match status" value="1"/>
</dbReference>
<dbReference type="AlphaFoldDB" id="A0A8J6NGF6"/>
<evidence type="ECO:0000313" key="6">
    <source>
        <dbReference type="EMBL" id="MBC8318865.1"/>
    </source>
</evidence>
<dbReference type="GO" id="GO:0046872">
    <property type="term" value="F:metal ion binding"/>
    <property type="evidence" value="ECO:0007669"/>
    <property type="project" value="UniProtKB-KW"/>
</dbReference>
<keyword evidence="3" id="KW-0378">Hydrolase</keyword>
<dbReference type="EMBL" id="JACNJZ010000193">
    <property type="protein sequence ID" value="MBC8318865.1"/>
    <property type="molecule type" value="Genomic_DNA"/>
</dbReference>
<dbReference type="GO" id="GO:0016788">
    <property type="term" value="F:hydrolase activity, acting on ester bonds"/>
    <property type="evidence" value="ECO:0007669"/>
    <property type="project" value="InterPro"/>
</dbReference>
<dbReference type="PIRSF" id="PIRSF039012">
    <property type="entry name" value="ASP"/>
    <property type="match status" value="1"/>
</dbReference>
<protein>
    <submittedName>
        <fullName evidence="6">Succinylglutamate desuccinylase/aspartoacylase family protein</fullName>
    </submittedName>
</protein>
<dbReference type="InterPro" id="IPR055438">
    <property type="entry name" value="AstE_AspA_cat"/>
</dbReference>
<name>A0A8J6NGF6_9BACT</name>
<evidence type="ECO:0000256" key="4">
    <source>
        <dbReference type="ARBA" id="ARBA00022833"/>
    </source>
</evidence>
<sequence length="306" mass="33407">MNLPVHVVHGKKEGPVLFVSAAIHGDEINGVEIVRRLLKLKLLKSLKGTLIAIPIVNVYGFINRSRYLPDRRDLNRSFPGSYSGSLASHLARIFMNEIVAKCTHGIDIHSGSSNRTNLPQIRATLDSPEVERLANAFGAPVIVNARLRDNSLREAVIDMGIPMLLYEGGESLRFNEHPIAVGLKGVVSVMRELGMLPKKERKKVIPSIVVKSTSWVRANKSGIIHSALPLGSVVKKDQIMACIVDPIGDHEEKLLAPFEGIVIGSLNLPLVHKGDAIFHLASAESHQDLEEISDMVLAESMVNGRG</sequence>
<dbReference type="Pfam" id="PF24827">
    <property type="entry name" value="AstE_AspA_cat"/>
    <property type="match status" value="1"/>
</dbReference>
<reference evidence="6 7" key="1">
    <citation type="submission" date="2020-08" db="EMBL/GenBank/DDBJ databases">
        <title>Bridging the membrane lipid divide: bacteria of the FCB group superphylum have the potential to synthesize archaeal ether lipids.</title>
        <authorList>
            <person name="Villanueva L."/>
            <person name="Von Meijenfeldt F.A.B."/>
            <person name="Westbye A.B."/>
            <person name="Yadav S."/>
            <person name="Hopmans E.C."/>
            <person name="Dutilh B.E."/>
            <person name="Sinninghe Damste J.S."/>
        </authorList>
    </citation>
    <scope>NUCLEOTIDE SEQUENCE [LARGE SCALE GENOMIC DNA]</scope>
    <source>
        <strain evidence="6">NIOZ-UU47</strain>
    </source>
</reference>
<dbReference type="PANTHER" id="PTHR37326:SF2">
    <property type="entry name" value="SUCCINYLGLUTAMATE DESUCCINYLASE_ASPARTOACYLASE FAMILY PROTEIN"/>
    <property type="match status" value="1"/>
</dbReference>
<evidence type="ECO:0000313" key="7">
    <source>
        <dbReference type="Proteomes" id="UP000614424"/>
    </source>
</evidence>
<gene>
    <name evidence="6" type="ORF">H8E41_13260</name>
</gene>
<organism evidence="6 7">
    <name type="scientific">Candidatus Desulfobia pelagia</name>
    <dbReference type="NCBI Taxonomy" id="2841692"/>
    <lineage>
        <taxon>Bacteria</taxon>
        <taxon>Pseudomonadati</taxon>
        <taxon>Thermodesulfobacteriota</taxon>
        <taxon>Desulfobulbia</taxon>
        <taxon>Desulfobulbales</taxon>
        <taxon>Desulfobulbaceae</taxon>
        <taxon>Candidatus Desulfobia</taxon>
    </lineage>
</organism>
<evidence type="ECO:0000256" key="2">
    <source>
        <dbReference type="ARBA" id="ARBA00022723"/>
    </source>
</evidence>
<comment type="caution">
    <text evidence="6">The sequence shown here is derived from an EMBL/GenBank/DDBJ whole genome shotgun (WGS) entry which is preliminary data.</text>
</comment>
<dbReference type="PANTHER" id="PTHR37326">
    <property type="entry name" value="BLL3975 PROTEIN"/>
    <property type="match status" value="1"/>
</dbReference>
<evidence type="ECO:0000259" key="5">
    <source>
        <dbReference type="Pfam" id="PF24827"/>
    </source>
</evidence>
<proteinExistence type="predicted"/>
<evidence type="ECO:0000256" key="1">
    <source>
        <dbReference type="ARBA" id="ARBA00001947"/>
    </source>
</evidence>
<dbReference type="InterPro" id="IPR043795">
    <property type="entry name" value="N-alpha-Ac-DABA-like"/>
</dbReference>
<comment type="cofactor">
    <cofactor evidence="1">
        <name>Zn(2+)</name>
        <dbReference type="ChEBI" id="CHEBI:29105"/>
    </cofactor>
</comment>
<keyword evidence="4" id="KW-0862">Zinc</keyword>
<evidence type="ECO:0000256" key="3">
    <source>
        <dbReference type="ARBA" id="ARBA00022801"/>
    </source>
</evidence>